<evidence type="ECO:0000256" key="9">
    <source>
        <dbReference type="RuleBase" id="RU366011"/>
    </source>
</evidence>
<evidence type="ECO:0000256" key="1">
    <source>
        <dbReference type="ARBA" id="ARBA00001711"/>
    </source>
</evidence>
<evidence type="ECO:0000259" key="10">
    <source>
        <dbReference type="PROSITE" id="PS51352"/>
    </source>
</evidence>
<dbReference type="InterPro" id="IPR037944">
    <property type="entry name" value="PRX5-like"/>
</dbReference>
<reference evidence="11" key="1">
    <citation type="journal article" date="2019" name="Plant J.">
        <title>Chlorella vulgaris genome assembly and annotation reveals the molecular basis for metabolic acclimation to high light conditions.</title>
        <authorList>
            <person name="Cecchin M."/>
            <person name="Marcolungo L."/>
            <person name="Rossato M."/>
            <person name="Girolomoni L."/>
            <person name="Cosentino E."/>
            <person name="Cuine S."/>
            <person name="Li-Beisson Y."/>
            <person name="Delledonne M."/>
            <person name="Ballottari M."/>
        </authorList>
    </citation>
    <scope>NUCLEOTIDE SEQUENCE</scope>
    <source>
        <strain evidence="11">211/11P</strain>
    </source>
</reference>
<dbReference type="GO" id="GO:0008379">
    <property type="term" value="F:thioredoxin peroxidase activity"/>
    <property type="evidence" value="ECO:0007669"/>
    <property type="project" value="InterPro"/>
</dbReference>
<comment type="caution">
    <text evidence="11">The sequence shown here is derived from an EMBL/GenBank/DDBJ whole genome shotgun (WGS) entry which is preliminary data.</text>
</comment>
<comment type="catalytic activity">
    <reaction evidence="1">
        <text>[glutaredoxin]-dithiol + a hydroperoxide = [glutaredoxin]-disulfide + an alcohol + H2O</text>
        <dbReference type="Rhea" id="RHEA:62624"/>
        <dbReference type="Rhea" id="RHEA-COMP:10729"/>
        <dbReference type="Rhea" id="RHEA-COMP:10730"/>
        <dbReference type="ChEBI" id="CHEBI:15377"/>
        <dbReference type="ChEBI" id="CHEBI:29950"/>
        <dbReference type="ChEBI" id="CHEBI:30879"/>
        <dbReference type="ChEBI" id="CHEBI:35924"/>
        <dbReference type="ChEBI" id="CHEBI:50058"/>
        <dbReference type="EC" id="1.11.1.25"/>
    </reaction>
</comment>
<dbReference type="EC" id="1.11.1.25" evidence="3 9"/>
<organism evidence="11 12">
    <name type="scientific">Chlorella vulgaris</name>
    <name type="common">Green alga</name>
    <dbReference type="NCBI Taxonomy" id="3077"/>
    <lineage>
        <taxon>Eukaryota</taxon>
        <taxon>Viridiplantae</taxon>
        <taxon>Chlorophyta</taxon>
        <taxon>core chlorophytes</taxon>
        <taxon>Trebouxiophyceae</taxon>
        <taxon>Chlorellales</taxon>
        <taxon>Chlorellaceae</taxon>
        <taxon>Chlorella clade</taxon>
        <taxon>Chlorella</taxon>
    </lineage>
</organism>
<sequence>MPAKVGDALPDVKVDQLVGGLGGEVKQVSVKDLFAGKKGVLFGVPGAYTPGCTKTHLPGYVSDREKLKEAGAEVVACVSVNDPYVMAAWGEAYGAGDKVEMLADTRAELTKALGFEAPDGLAKALGGTRSRRFSAVVEDGKFKTLNLEEGGELQCSLANQIVEQLKK</sequence>
<dbReference type="GO" id="GO:0045454">
    <property type="term" value="P:cell redox homeostasis"/>
    <property type="evidence" value="ECO:0007669"/>
    <property type="project" value="TreeGrafter"/>
</dbReference>
<gene>
    <name evidence="11" type="ORF">D9Q98_004694</name>
</gene>
<comment type="similarity">
    <text evidence="2 9">Belongs to the peroxiredoxin family. Prx5 subfamily.</text>
</comment>
<dbReference type="InterPro" id="IPR036249">
    <property type="entry name" value="Thioredoxin-like_sf"/>
</dbReference>
<proteinExistence type="inferred from homology"/>
<dbReference type="InterPro" id="IPR013740">
    <property type="entry name" value="Redoxin"/>
</dbReference>
<feature type="active site" description="Cysteine sulfenic acid (-SOH) intermediate" evidence="8">
    <location>
        <position position="52"/>
    </location>
</feature>
<evidence type="ECO:0000313" key="11">
    <source>
        <dbReference type="EMBL" id="KAI3431647.1"/>
    </source>
</evidence>
<comment type="function">
    <text evidence="9">Thiol-specific peroxidase that catalyzes the reduction of hydrogen peroxide and organic hydroperoxides to water and alcohols, respectively. Plays a role in cell protection against oxidative stress by detoxifying peroxides.</text>
</comment>
<dbReference type="PANTHER" id="PTHR10430">
    <property type="entry name" value="PEROXIREDOXIN"/>
    <property type="match status" value="1"/>
</dbReference>
<evidence type="ECO:0000256" key="8">
    <source>
        <dbReference type="PIRSR" id="PIRSR637944-1"/>
    </source>
</evidence>
<evidence type="ECO:0000256" key="5">
    <source>
        <dbReference type="ARBA" id="ARBA00022862"/>
    </source>
</evidence>
<dbReference type="GO" id="GO:0042744">
    <property type="term" value="P:hydrogen peroxide catabolic process"/>
    <property type="evidence" value="ECO:0007669"/>
    <property type="project" value="TreeGrafter"/>
</dbReference>
<dbReference type="GO" id="GO:0005739">
    <property type="term" value="C:mitochondrion"/>
    <property type="evidence" value="ECO:0007669"/>
    <property type="project" value="TreeGrafter"/>
</dbReference>
<evidence type="ECO:0000256" key="3">
    <source>
        <dbReference type="ARBA" id="ARBA00013016"/>
    </source>
</evidence>
<dbReference type="PROSITE" id="PS51352">
    <property type="entry name" value="THIOREDOXIN_2"/>
    <property type="match status" value="1"/>
</dbReference>
<dbReference type="FunFam" id="3.40.30.10:FF:000020">
    <property type="entry name" value="Peroxiredoxin"/>
    <property type="match status" value="1"/>
</dbReference>
<keyword evidence="12" id="KW-1185">Reference proteome</keyword>
<dbReference type="Pfam" id="PF08534">
    <property type="entry name" value="Redoxin"/>
    <property type="match status" value="1"/>
</dbReference>
<evidence type="ECO:0000256" key="6">
    <source>
        <dbReference type="ARBA" id="ARBA00023002"/>
    </source>
</evidence>
<dbReference type="InterPro" id="IPR013766">
    <property type="entry name" value="Thioredoxin_domain"/>
</dbReference>
<dbReference type="AlphaFoldDB" id="A0A9D4TQE6"/>
<dbReference type="GO" id="GO:0005777">
    <property type="term" value="C:peroxisome"/>
    <property type="evidence" value="ECO:0007669"/>
    <property type="project" value="TreeGrafter"/>
</dbReference>
<dbReference type="SUPFAM" id="SSF52833">
    <property type="entry name" value="Thioredoxin-like"/>
    <property type="match status" value="1"/>
</dbReference>
<evidence type="ECO:0000256" key="4">
    <source>
        <dbReference type="ARBA" id="ARBA00022559"/>
    </source>
</evidence>
<keyword evidence="6 9" id="KW-0560">Oxidoreductase</keyword>
<dbReference type="PANTHER" id="PTHR10430:SF16">
    <property type="entry name" value="PEROXIREDOXIN-5, MITOCHONDRIAL"/>
    <property type="match status" value="1"/>
</dbReference>
<evidence type="ECO:0000256" key="7">
    <source>
        <dbReference type="ARBA" id="ARBA00023284"/>
    </source>
</evidence>
<dbReference type="GO" id="GO:0034599">
    <property type="term" value="P:cellular response to oxidative stress"/>
    <property type="evidence" value="ECO:0007669"/>
    <property type="project" value="InterPro"/>
</dbReference>
<reference evidence="11" key="2">
    <citation type="submission" date="2020-11" db="EMBL/GenBank/DDBJ databases">
        <authorList>
            <person name="Cecchin M."/>
            <person name="Marcolungo L."/>
            <person name="Rossato M."/>
            <person name="Girolomoni L."/>
            <person name="Cosentino E."/>
            <person name="Cuine S."/>
            <person name="Li-Beisson Y."/>
            <person name="Delledonne M."/>
            <person name="Ballottari M."/>
        </authorList>
    </citation>
    <scope>NUCLEOTIDE SEQUENCE</scope>
    <source>
        <strain evidence="11">211/11P</strain>
        <tissue evidence="11">Whole cell</tissue>
    </source>
</reference>
<dbReference type="Proteomes" id="UP001055712">
    <property type="component" value="Unassembled WGS sequence"/>
</dbReference>
<evidence type="ECO:0000313" key="12">
    <source>
        <dbReference type="Proteomes" id="UP001055712"/>
    </source>
</evidence>
<evidence type="ECO:0000256" key="2">
    <source>
        <dbReference type="ARBA" id="ARBA00010505"/>
    </source>
</evidence>
<dbReference type="OrthoDB" id="1882547at2759"/>
<feature type="domain" description="Thioredoxin" evidence="10">
    <location>
        <begin position="3"/>
        <end position="167"/>
    </location>
</feature>
<dbReference type="EMBL" id="SIDB01000006">
    <property type="protein sequence ID" value="KAI3431647.1"/>
    <property type="molecule type" value="Genomic_DNA"/>
</dbReference>
<accession>A0A9D4TQE6</accession>
<keyword evidence="4 9" id="KW-0575">Peroxidase</keyword>
<name>A0A9D4TQE6_CHLVU</name>
<dbReference type="CDD" id="cd03013">
    <property type="entry name" value="PRX5_like"/>
    <property type="match status" value="1"/>
</dbReference>
<protein>
    <recommendedName>
        <fullName evidence="3 9">Glutaredoxin-dependent peroxiredoxin</fullName>
        <ecNumber evidence="3 9">1.11.1.25</ecNumber>
    </recommendedName>
</protein>
<keyword evidence="7 9" id="KW-0676">Redox-active center</keyword>
<dbReference type="Gene3D" id="3.40.30.10">
    <property type="entry name" value="Glutaredoxin"/>
    <property type="match status" value="1"/>
</dbReference>
<keyword evidence="5 9" id="KW-0049">Antioxidant</keyword>